<evidence type="ECO:0000256" key="4">
    <source>
        <dbReference type="ARBA" id="ARBA00022519"/>
    </source>
</evidence>
<keyword evidence="3" id="KW-1003">Cell membrane</keyword>
<keyword evidence="4" id="KW-0997">Cell inner membrane</keyword>
<evidence type="ECO:0000313" key="15">
    <source>
        <dbReference type="EMBL" id="URJ28169.1"/>
    </source>
</evidence>
<dbReference type="Gene3D" id="1.10.510.10">
    <property type="entry name" value="Transferase(Phosphotransferase) domain 1"/>
    <property type="match status" value="1"/>
</dbReference>
<evidence type="ECO:0000256" key="11">
    <source>
        <dbReference type="ARBA" id="ARBA00022989"/>
    </source>
</evidence>
<dbReference type="SUPFAM" id="SSF56112">
    <property type="entry name" value="Protein kinase-like (PK-like)"/>
    <property type="match status" value="1"/>
</dbReference>
<comment type="similarity">
    <text evidence="2">Belongs to the protein kinase superfamily. ADCK protein kinase family.</text>
</comment>
<dbReference type="InterPro" id="IPR011009">
    <property type="entry name" value="Kinase-like_dom_sf"/>
</dbReference>
<evidence type="ECO:0000256" key="2">
    <source>
        <dbReference type="ARBA" id="ARBA00009670"/>
    </source>
</evidence>
<keyword evidence="9" id="KW-0418">Kinase</keyword>
<keyword evidence="15" id="KW-0830">Ubiquinone</keyword>
<dbReference type="GO" id="GO:0005524">
    <property type="term" value="F:ATP binding"/>
    <property type="evidence" value="ECO:0007669"/>
    <property type="project" value="UniProtKB-KW"/>
</dbReference>
<dbReference type="InterPro" id="IPR050154">
    <property type="entry name" value="UbiB_kinase"/>
</dbReference>
<feature type="transmembrane region" description="Helical" evidence="13">
    <location>
        <begin position="524"/>
        <end position="541"/>
    </location>
</feature>
<evidence type="ECO:0000313" key="16">
    <source>
        <dbReference type="Proteomes" id="UP001056209"/>
    </source>
</evidence>
<evidence type="ECO:0000256" key="13">
    <source>
        <dbReference type="SAM" id="Phobius"/>
    </source>
</evidence>
<feature type="transmembrane region" description="Helical" evidence="13">
    <location>
        <begin position="498"/>
        <end position="517"/>
    </location>
</feature>
<evidence type="ECO:0000256" key="6">
    <source>
        <dbReference type="ARBA" id="ARBA00022688"/>
    </source>
</evidence>
<dbReference type="PANTHER" id="PTHR10566">
    <property type="entry name" value="CHAPERONE-ACTIVITY OF BC1 COMPLEX CABC1 -RELATED"/>
    <property type="match status" value="1"/>
</dbReference>
<dbReference type="Pfam" id="PF03109">
    <property type="entry name" value="ABC1"/>
    <property type="match status" value="1"/>
</dbReference>
<name>A0A9Q8TVS4_9ENTR</name>
<accession>A0A9Q8TVS4</accession>
<evidence type="ECO:0000256" key="8">
    <source>
        <dbReference type="ARBA" id="ARBA00022741"/>
    </source>
</evidence>
<evidence type="ECO:0000256" key="12">
    <source>
        <dbReference type="ARBA" id="ARBA00023136"/>
    </source>
</evidence>
<keyword evidence="11 13" id="KW-1133">Transmembrane helix</keyword>
<sequence>MFVDELYRFYYIIKTILNYGLSDFVPTHRLIFPLRIGSRFFLRILNKHYQLTLGERFRLALQELGPIWIKLGQMLSTRRDIFSDSIADQLSMLQDRVVPFDGILAKTYIERAIGNPLETWFKDFQEIPLASASISQVHAARFKKTNKAIVIKVIRPGLLPIIKTDIRLMHRLANWIYKFLPEGRKFKFSEVVSEYEKTLFNELNLLKEAANTIQLRRNFKNSQILYIPKVYVDFCSEKVMVMERIYGISVYDIVALKKQRTNMKLLAERGIEIFFTQVFRDSFFHGDMHPGNIFISYKHPENPKYISIDCGIIGSLNKKDKYYLAANFIAFFNRDYRKIAELHLDSGWIPINTNIEDFECAMRTVFEPIFEQPLENVPFSKILLYLFNTARCFNMEIQPQLILLQKTLLYVEGIVRQLYPHLDLWKSARPFLEKWMQDQLKFSTTICDLADKIPHWINKIPELPAILSNEFKRSCMLQKKIEILITELKTQRTKQSQALFLFGVGATLITSSIFLCIQDKYFKNFSIFLFVTGIFVWTIGWKRIMQ</sequence>
<keyword evidence="5" id="KW-0808">Transferase</keyword>
<keyword evidence="12 13" id="KW-0472">Membrane</keyword>
<dbReference type="Proteomes" id="UP001056209">
    <property type="component" value="Chromosome"/>
</dbReference>
<dbReference type="CDD" id="cd13972">
    <property type="entry name" value="UbiB"/>
    <property type="match status" value="1"/>
</dbReference>
<dbReference type="NCBIfam" id="NF003404">
    <property type="entry name" value="PRK04750.1"/>
    <property type="match status" value="1"/>
</dbReference>
<evidence type="ECO:0000256" key="5">
    <source>
        <dbReference type="ARBA" id="ARBA00022679"/>
    </source>
</evidence>
<dbReference type="InterPro" id="IPR004147">
    <property type="entry name" value="ABC1_dom"/>
</dbReference>
<comment type="pathway">
    <text evidence="1">Cofactor biosynthesis; ubiquinone biosynthesis [regulation].</text>
</comment>
<evidence type="ECO:0000256" key="9">
    <source>
        <dbReference type="ARBA" id="ARBA00022777"/>
    </source>
</evidence>
<dbReference type="RefSeq" id="WP_250248589.1">
    <property type="nucleotide sequence ID" value="NZ_CP097753.1"/>
</dbReference>
<evidence type="ECO:0000259" key="14">
    <source>
        <dbReference type="Pfam" id="PF03109"/>
    </source>
</evidence>
<proteinExistence type="inferred from homology"/>
<dbReference type="GO" id="GO:0016301">
    <property type="term" value="F:kinase activity"/>
    <property type="evidence" value="ECO:0007669"/>
    <property type="project" value="UniProtKB-KW"/>
</dbReference>
<protein>
    <submittedName>
        <fullName evidence="15">Ubiquinone biosynthesis regulatory protein kinase UbiB</fullName>
    </submittedName>
</protein>
<keyword evidence="8" id="KW-0547">Nucleotide-binding</keyword>
<evidence type="ECO:0000256" key="1">
    <source>
        <dbReference type="ARBA" id="ARBA00005020"/>
    </source>
</evidence>
<feature type="domain" description="ABC1 atypical kinase-like" evidence="14">
    <location>
        <begin position="93"/>
        <end position="343"/>
    </location>
</feature>
<keyword evidence="7 13" id="KW-0812">Transmembrane</keyword>
<evidence type="ECO:0000256" key="3">
    <source>
        <dbReference type="ARBA" id="ARBA00022475"/>
    </source>
</evidence>
<dbReference type="PANTHER" id="PTHR10566:SF113">
    <property type="entry name" value="PROTEIN ACTIVITY OF BC1 COMPLEX KINASE 7, CHLOROPLASTIC"/>
    <property type="match status" value="1"/>
</dbReference>
<keyword evidence="6" id="KW-0831">Ubiquinone biosynthesis</keyword>
<reference evidence="15" key="1">
    <citation type="submission" date="2022-05" db="EMBL/GenBank/DDBJ databases">
        <title>Impact of host demography and evolutionary history on endosymbiont molecular evolution: a test in carpenter ants (Genus Camponotus) and their Blochmannia endosymbionts.</title>
        <authorList>
            <person name="Manthey J.D."/>
            <person name="Giron J.C."/>
            <person name="Hruska J.P."/>
        </authorList>
    </citation>
    <scope>NUCLEOTIDE SEQUENCE</scope>
    <source>
        <strain evidence="15">C-039</strain>
    </source>
</reference>
<dbReference type="InterPro" id="IPR010232">
    <property type="entry name" value="UbiB"/>
</dbReference>
<gene>
    <name evidence="15" type="primary">ubiB</name>
    <name evidence="15" type="ORF">M9393_00030</name>
</gene>
<keyword evidence="10" id="KW-0067">ATP-binding</keyword>
<dbReference type="NCBIfam" id="TIGR01982">
    <property type="entry name" value="UbiB"/>
    <property type="match status" value="1"/>
</dbReference>
<evidence type="ECO:0000256" key="7">
    <source>
        <dbReference type="ARBA" id="ARBA00022692"/>
    </source>
</evidence>
<dbReference type="InterPro" id="IPR045308">
    <property type="entry name" value="UbiB_bact"/>
</dbReference>
<evidence type="ECO:0000256" key="10">
    <source>
        <dbReference type="ARBA" id="ARBA00022840"/>
    </source>
</evidence>
<dbReference type="AlphaFoldDB" id="A0A9Q8TVS4"/>
<dbReference type="EMBL" id="CP097753">
    <property type="protein sequence ID" value="URJ28169.1"/>
    <property type="molecule type" value="Genomic_DNA"/>
</dbReference>
<organism evidence="15 16">
    <name type="scientific">Candidatus Blochmannia vicinus</name>
    <name type="common">nom. nud.</name>
    <dbReference type="NCBI Taxonomy" id="251540"/>
    <lineage>
        <taxon>Bacteria</taxon>
        <taxon>Pseudomonadati</taxon>
        <taxon>Pseudomonadota</taxon>
        <taxon>Gammaproteobacteria</taxon>
        <taxon>Enterobacterales</taxon>
        <taxon>Enterobacteriaceae</taxon>
        <taxon>ant endosymbionts</taxon>
        <taxon>Candidatus Blochmanniella</taxon>
    </lineage>
</organism>
<dbReference type="GO" id="GO:0006744">
    <property type="term" value="P:ubiquinone biosynthetic process"/>
    <property type="evidence" value="ECO:0007669"/>
    <property type="project" value="UniProtKB-KW"/>
</dbReference>